<gene>
    <name evidence="9" type="ORF">GCM10017781_19890</name>
</gene>
<keyword evidence="4 7" id="KW-0812">Transmembrane</keyword>
<dbReference type="EMBL" id="BNAJ01000004">
    <property type="protein sequence ID" value="GHF43476.1"/>
    <property type="molecule type" value="Genomic_DNA"/>
</dbReference>
<proteinExistence type="inferred from homology"/>
<feature type="domain" description="ABC transmembrane type-1" evidence="8">
    <location>
        <begin position="95"/>
        <end position="303"/>
    </location>
</feature>
<protein>
    <submittedName>
        <fullName evidence="9">ABC transporter permease</fullName>
    </submittedName>
</protein>
<accession>A0ABQ3JS30</accession>
<keyword evidence="3" id="KW-1003">Cell membrane</keyword>
<evidence type="ECO:0000256" key="6">
    <source>
        <dbReference type="ARBA" id="ARBA00023136"/>
    </source>
</evidence>
<dbReference type="PANTHER" id="PTHR43163:SF6">
    <property type="entry name" value="DIPEPTIDE TRANSPORT SYSTEM PERMEASE PROTEIN DPPB-RELATED"/>
    <property type="match status" value="1"/>
</dbReference>
<reference evidence="10" key="1">
    <citation type="journal article" date="2019" name="Int. J. Syst. Evol. Microbiol.">
        <title>The Global Catalogue of Microorganisms (GCM) 10K type strain sequencing project: providing services to taxonomists for standard genome sequencing and annotation.</title>
        <authorList>
            <consortium name="The Broad Institute Genomics Platform"/>
            <consortium name="The Broad Institute Genome Sequencing Center for Infectious Disease"/>
            <person name="Wu L."/>
            <person name="Ma J."/>
        </authorList>
    </citation>
    <scope>NUCLEOTIDE SEQUENCE [LARGE SCALE GENOMIC DNA]</scope>
    <source>
        <strain evidence="10">CGMCC 1.18437</strain>
    </source>
</reference>
<feature type="transmembrane region" description="Helical" evidence="7">
    <location>
        <begin position="176"/>
        <end position="196"/>
    </location>
</feature>
<keyword evidence="5 7" id="KW-1133">Transmembrane helix</keyword>
<keyword evidence="10" id="KW-1185">Reference proteome</keyword>
<feature type="transmembrane region" description="Helical" evidence="7">
    <location>
        <begin position="234"/>
        <end position="256"/>
    </location>
</feature>
<dbReference type="Pfam" id="PF00528">
    <property type="entry name" value="BPD_transp_1"/>
    <property type="match status" value="1"/>
</dbReference>
<dbReference type="CDD" id="cd06261">
    <property type="entry name" value="TM_PBP2"/>
    <property type="match status" value="1"/>
</dbReference>
<evidence type="ECO:0000256" key="4">
    <source>
        <dbReference type="ARBA" id="ARBA00022692"/>
    </source>
</evidence>
<comment type="similarity">
    <text evidence="7">Belongs to the binding-protein-dependent transport system permease family.</text>
</comment>
<organism evidence="9 10">
    <name type="scientific">Deinococcus metalli</name>
    <dbReference type="NCBI Taxonomy" id="1141878"/>
    <lineage>
        <taxon>Bacteria</taxon>
        <taxon>Thermotogati</taxon>
        <taxon>Deinococcota</taxon>
        <taxon>Deinococci</taxon>
        <taxon>Deinococcales</taxon>
        <taxon>Deinococcaceae</taxon>
        <taxon>Deinococcus</taxon>
    </lineage>
</organism>
<keyword evidence="2 7" id="KW-0813">Transport</keyword>
<dbReference type="PROSITE" id="PS50928">
    <property type="entry name" value="ABC_TM1"/>
    <property type="match status" value="1"/>
</dbReference>
<evidence type="ECO:0000256" key="7">
    <source>
        <dbReference type="RuleBase" id="RU363032"/>
    </source>
</evidence>
<dbReference type="Proteomes" id="UP000619376">
    <property type="component" value="Unassembled WGS sequence"/>
</dbReference>
<dbReference type="PANTHER" id="PTHR43163">
    <property type="entry name" value="DIPEPTIDE TRANSPORT SYSTEM PERMEASE PROTEIN DPPB-RELATED"/>
    <property type="match status" value="1"/>
</dbReference>
<feature type="transmembrane region" description="Helical" evidence="7">
    <location>
        <begin position="134"/>
        <end position="156"/>
    </location>
</feature>
<feature type="transmembrane region" description="Helical" evidence="7">
    <location>
        <begin position="284"/>
        <end position="306"/>
    </location>
</feature>
<evidence type="ECO:0000256" key="1">
    <source>
        <dbReference type="ARBA" id="ARBA00004651"/>
    </source>
</evidence>
<dbReference type="SUPFAM" id="SSF161098">
    <property type="entry name" value="MetI-like"/>
    <property type="match status" value="1"/>
</dbReference>
<dbReference type="InterPro" id="IPR035906">
    <property type="entry name" value="MetI-like_sf"/>
</dbReference>
<evidence type="ECO:0000256" key="3">
    <source>
        <dbReference type="ARBA" id="ARBA00022475"/>
    </source>
</evidence>
<comment type="caution">
    <text evidence="9">The sequence shown here is derived from an EMBL/GenBank/DDBJ whole genome shotgun (WGS) entry which is preliminary data.</text>
</comment>
<dbReference type="Pfam" id="PF19300">
    <property type="entry name" value="BPD_transp_1_N"/>
    <property type="match status" value="1"/>
</dbReference>
<evidence type="ECO:0000256" key="2">
    <source>
        <dbReference type="ARBA" id="ARBA00022448"/>
    </source>
</evidence>
<dbReference type="InterPro" id="IPR045621">
    <property type="entry name" value="BPD_transp_1_N"/>
</dbReference>
<dbReference type="InterPro" id="IPR000515">
    <property type="entry name" value="MetI-like"/>
</dbReference>
<dbReference type="RefSeq" id="WP_184111186.1">
    <property type="nucleotide sequence ID" value="NZ_BNAJ01000004.1"/>
</dbReference>
<evidence type="ECO:0000259" key="8">
    <source>
        <dbReference type="PROSITE" id="PS50928"/>
    </source>
</evidence>
<sequence>MLRILVHRLLLSVPLLIFVTALTFFLVSLTPGDPAVVILGQNRAPEEYQRLREQLGLLQPVPVQYANWVATLAHGSLGTSIFNSESVVAKLNARLGVTLSLVTLTAVVSSVIGVALGIASALRRGVLARTVDVISLLGIVLPSFWVALVLVAIFAVRLHWLPAIGYVNPAADPAGWLRSLVLPVAVLAGPAIGLIAQQTRNAMLDVLERPFIRTLRAGGVRPLSLIYRHALRNAGVPILTVIGLVFIGLLGGTIIAENVFALPGLGGLAVEATGRHDLPVIQGIVLYFTVIVVVVNLLVDLLYAWLNPRIRVS</sequence>
<dbReference type="Gene3D" id="1.10.3720.10">
    <property type="entry name" value="MetI-like"/>
    <property type="match status" value="1"/>
</dbReference>
<evidence type="ECO:0000313" key="9">
    <source>
        <dbReference type="EMBL" id="GHF43476.1"/>
    </source>
</evidence>
<evidence type="ECO:0000256" key="5">
    <source>
        <dbReference type="ARBA" id="ARBA00022989"/>
    </source>
</evidence>
<name>A0ABQ3JS30_9DEIO</name>
<keyword evidence="6 7" id="KW-0472">Membrane</keyword>
<comment type="subcellular location">
    <subcellularLocation>
        <location evidence="1 7">Cell membrane</location>
        <topology evidence="1 7">Multi-pass membrane protein</topology>
    </subcellularLocation>
</comment>
<evidence type="ECO:0000313" key="10">
    <source>
        <dbReference type="Proteomes" id="UP000619376"/>
    </source>
</evidence>
<feature type="transmembrane region" description="Helical" evidence="7">
    <location>
        <begin position="99"/>
        <end position="122"/>
    </location>
</feature>